<protein>
    <submittedName>
        <fullName evidence="1">Uncharacterized protein</fullName>
    </submittedName>
</protein>
<name>A0ACC0VPM2_9STRA</name>
<evidence type="ECO:0000313" key="1">
    <source>
        <dbReference type="EMBL" id="KAI9907894.1"/>
    </source>
</evidence>
<reference evidence="1 2" key="1">
    <citation type="journal article" date="2022" name="bioRxiv">
        <title>The genome of the oomycete Peronosclerospora sorghi, a cosmopolitan pathogen of maize and sorghum, is inflated with dispersed pseudogenes.</title>
        <authorList>
            <person name="Fletcher K."/>
            <person name="Martin F."/>
            <person name="Isakeit T."/>
            <person name="Cavanaugh K."/>
            <person name="Magill C."/>
            <person name="Michelmore R."/>
        </authorList>
    </citation>
    <scope>NUCLEOTIDE SEQUENCE [LARGE SCALE GENOMIC DNA]</scope>
    <source>
        <strain evidence="1">P6</strain>
    </source>
</reference>
<dbReference type="EMBL" id="CM047587">
    <property type="protein sequence ID" value="KAI9907894.1"/>
    <property type="molecule type" value="Genomic_DNA"/>
</dbReference>
<gene>
    <name evidence="1" type="ORF">PsorP6_003853</name>
</gene>
<proteinExistence type="predicted"/>
<dbReference type="Proteomes" id="UP001163321">
    <property type="component" value="Chromosome 8"/>
</dbReference>
<sequence length="155" mass="17703">MLGSNYKSRVISPRKTGLYWALVFTKCLLRTNTNGTNVSLPFVLDLPCLIFPSDISLSFPEEMDADYVLQTLTVDDELQPEKIHRTHRDPCVCRPNNLSHLIILLPVIMHMKLFFLRVVSCSHFAATEIRLLRAAVSSFYDMSVLAARTLLEFKE</sequence>
<comment type="caution">
    <text evidence="1">The sequence shown here is derived from an EMBL/GenBank/DDBJ whole genome shotgun (WGS) entry which is preliminary data.</text>
</comment>
<keyword evidence="2" id="KW-1185">Reference proteome</keyword>
<organism evidence="1 2">
    <name type="scientific">Peronosclerospora sorghi</name>
    <dbReference type="NCBI Taxonomy" id="230839"/>
    <lineage>
        <taxon>Eukaryota</taxon>
        <taxon>Sar</taxon>
        <taxon>Stramenopiles</taxon>
        <taxon>Oomycota</taxon>
        <taxon>Peronosporomycetes</taxon>
        <taxon>Peronosporales</taxon>
        <taxon>Peronosporaceae</taxon>
        <taxon>Peronosclerospora</taxon>
    </lineage>
</organism>
<accession>A0ACC0VPM2</accession>
<evidence type="ECO:0000313" key="2">
    <source>
        <dbReference type="Proteomes" id="UP001163321"/>
    </source>
</evidence>